<feature type="region of interest" description="Disordered" evidence="1">
    <location>
        <begin position="60"/>
        <end position="81"/>
    </location>
</feature>
<dbReference type="EMBL" id="JAINUF010000003">
    <property type="protein sequence ID" value="KAJ8369070.1"/>
    <property type="molecule type" value="Genomic_DNA"/>
</dbReference>
<protein>
    <submittedName>
        <fullName evidence="2">Uncharacterized protein</fullName>
    </submittedName>
</protein>
<accession>A0A9Q1FXI7</accession>
<sequence>MGGVKGQPISCTSVGEAVFVIVRARPSKHTSRTRFHPPQRMLFGQALPSGFGILLPGKGRGGAGAGAGGRKKNRDVAPENLSSAFRSHLVGAAPHPHATAGDNRPQMKHSGGSFEQADERMLGSGSSPQLALWTPAPRQFGWDTGVSQLSFHIGYSCT</sequence>
<dbReference type="Proteomes" id="UP001152622">
    <property type="component" value="Chromosome 3"/>
</dbReference>
<organism evidence="2 3">
    <name type="scientific">Synaphobranchus kaupii</name>
    <name type="common">Kaup's arrowtooth eel</name>
    <dbReference type="NCBI Taxonomy" id="118154"/>
    <lineage>
        <taxon>Eukaryota</taxon>
        <taxon>Metazoa</taxon>
        <taxon>Chordata</taxon>
        <taxon>Craniata</taxon>
        <taxon>Vertebrata</taxon>
        <taxon>Euteleostomi</taxon>
        <taxon>Actinopterygii</taxon>
        <taxon>Neopterygii</taxon>
        <taxon>Teleostei</taxon>
        <taxon>Anguilliformes</taxon>
        <taxon>Synaphobranchidae</taxon>
        <taxon>Synaphobranchus</taxon>
    </lineage>
</organism>
<evidence type="ECO:0000256" key="1">
    <source>
        <dbReference type="SAM" id="MobiDB-lite"/>
    </source>
</evidence>
<gene>
    <name evidence="2" type="ORF">SKAU_G00090980</name>
</gene>
<evidence type="ECO:0000313" key="3">
    <source>
        <dbReference type="Proteomes" id="UP001152622"/>
    </source>
</evidence>
<name>A0A9Q1FXI7_SYNKA</name>
<dbReference type="AlphaFoldDB" id="A0A9Q1FXI7"/>
<keyword evidence="3" id="KW-1185">Reference proteome</keyword>
<comment type="caution">
    <text evidence="2">The sequence shown here is derived from an EMBL/GenBank/DDBJ whole genome shotgun (WGS) entry which is preliminary data.</text>
</comment>
<evidence type="ECO:0000313" key="2">
    <source>
        <dbReference type="EMBL" id="KAJ8369070.1"/>
    </source>
</evidence>
<proteinExistence type="predicted"/>
<reference evidence="2" key="1">
    <citation type="journal article" date="2023" name="Science">
        <title>Genome structures resolve the early diversification of teleost fishes.</title>
        <authorList>
            <person name="Parey E."/>
            <person name="Louis A."/>
            <person name="Montfort J."/>
            <person name="Bouchez O."/>
            <person name="Roques C."/>
            <person name="Iampietro C."/>
            <person name="Lluch J."/>
            <person name="Castinel A."/>
            <person name="Donnadieu C."/>
            <person name="Desvignes T."/>
            <person name="Floi Bucao C."/>
            <person name="Jouanno E."/>
            <person name="Wen M."/>
            <person name="Mejri S."/>
            <person name="Dirks R."/>
            <person name="Jansen H."/>
            <person name="Henkel C."/>
            <person name="Chen W.J."/>
            <person name="Zahm M."/>
            <person name="Cabau C."/>
            <person name="Klopp C."/>
            <person name="Thompson A.W."/>
            <person name="Robinson-Rechavi M."/>
            <person name="Braasch I."/>
            <person name="Lecointre G."/>
            <person name="Bobe J."/>
            <person name="Postlethwait J.H."/>
            <person name="Berthelot C."/>
            <person name="Roest Crollius H."/>
            <person name="Guiguen Y."/>
        </authorList>
    </citation>
    <scope>NUCLEOTIDE SEQUENCE</scope>
    <source>
        <strain evidence="2">WJC10195</strain>
    </source>
</reference>
<feature type="region of interest" description="Disordered" evidence="1">
    <location>
        <begin position="93"/>
        <end position="128"/>
    </location>
</feature>